<protein>
    <submittedName>
        <fullName evidence="1">Uncharacterized protein</fullName>
    </submittedName>
</protein>
<keyword evidence="2" id="KW-1185">Reference proteome</keyword>
<dbReference type="EMBL" id="JAAARO010000004">
    <property type="protein sequence ID" value="KAF5748228.1"/>
    <property type="molecule type" value="Genomic_DNA"/>
</dbReference>
<proteinExistence type="predicted"/>
<sequence length="98" mass="11110">MDNQKQLNLPGPGWTKGELVYQFCHGMMKTKTMIFQSGNLELHSPRNLINMLCRTIHFNNSCSPVNMMPGQQNTAMNTWQGARNSSLTTRSPSMSWGF</sequence>
<name>A0A7J7DPF4_TRIWF</name>
<gene>
    <name evidence="1" type="ORF">HS088_TW04G00179</name>
</gene>
<reference evidence="1 2" key="1">
    <citation type="journal article" date="2020" name="Nat. Commun.">
        <title>Genome of Tripterygium wilfordii and identification of cytochrome P450 involved in triptolide biosynthesis.</title>
        <authorList>
            <person name="Tu L."/>
            <person name="Su P."/>
            <person name="Zhang Z."/>
            <person name="Gao L."/>
            <person name="Wang J."/>
            <person name="Hu T."/>
            <person name="Zhou J."/>
            <person name="Zhang Y."/>
            <person name="Zhao Y."/>
            <person name="Liu Y."/>
            <person name="Song Y."/>
            <person name="Tong Y."/>
            <person name="Lu Y."/>
            <person name="Yang J."/>
            <person name="Xu C."/>
            <person name="Jia M."/>
            <person name="Peters R.J."/>
            <person name="Huang L."/>
            <person name="Gao W."/>
        </authorList>
    </citation>
    <scope>NUCLEOTIDE SEQUENCE [LARGE SCALE GENOMIC DNA]</scope>
    <source>
        <strain evidence="2">cv. XIE 37</strain>
        <tissue evidence="1">Leaf</tissue>
    </source>
</reference>
<dbReference type="Proteomes" id="UP000593562">
    <property type="component" value="Unassembled WGS sequence"/>
</dbReference>
<organism evidence="1 2">
    <name type="scientific">Tripterygium wilfordii</name>
    <name type="common">Thunder God vine</name>
    <dbReference type="NCBI Taxonomy" id="458696"/>
    <lineage>
        <taxon>Eukaryota</taxon>
        <taxon>Viridiplantae</taxon>
        <taxon>Streptophyta</taxon>
        <taxon>Embryophyta</taxon>
        <taxon>Tracheophyta</taxon>
        <taxon>Spermatophyta</taxon>
        <taxon>Magnoliopsida</taxon>
        <taxon>eudicotyledons</taxon>
        <taxon>Gunneridae</taxon>
        <taxon>Pentapetalae</taxon>
        <taxon>rosids</taxon>
        <taxon>fabids</taxon>
        <taxon>Celastrales</taxon>
        <taxon>Celastraceae</taxon>
        <taxon>Tripterygium</taxon>
    </lineage>
</organism>
<dbReference type="InParanoid" id="A0A7J7DPF4"/>
<dbReference type="AlphaFoldDB" id="A0A7J7DPF4"/>
<accession>A0A7J7DPF4</accession>
<evidence type="ECO:0000313" key="1">
    <source>
        <dbReference type="EMBL" id="KAF5748228.1"/>
    </source>
</evidence>
<evidence type="ECO:0000313" key="2">
    <source>
        <dbReference type="Proteomes" id="UP000593562"/>
    </source>
</evidence>
<comment type="caution">
    <text evidence="1">The sequence shown here is derived from an EMBL/GenBank/DDBJ whole genome shotgun (WGS) entry which is preliminary data.</text>
</comment>